<dbReference type="STRING" id="1641875.XM53_04745"/>
<dbReference type="InterPro" id="IPR037523">
    <property type="entry name" value="VOC_core"/>
</dbReference>
<dbReference type="EMBL" id="LAXJ01000003">
    <property type="protein sequence ID" value="KRS13867.1"/>
    <property type="molecule type" value="Genomic_DNA"/>
</dbReference>
<feature type="domain" description="VOC" evidence="2">
    <location>
        <begin position="14"/>
        <end position="138"/>
    </location>
</feature>
<dbReference type="OrthoDB" id="7346917at2"/>
<proteinExistence type="predicted"/>
<dbReference type="SUPFAM" id="SSF54593">
    <property type="entry name" value="Glyoxalase/Bleomycin resistance protein/Dihydroxybiphenyl dioxygenase"/>
    <property type="match status" value="1"/>
</dbReference>
<dbReference type="InterPro" id="IPR029068">
    <property type="entry name" value="Glyas_Bleomycin-R_OHBP_Dase"/>
</dbReference>
<dbReference type="Gene3D" id="3.10.180.10">
    <property type="entry name" value="2,3-Dihydroxybiphenyl 1,2-Dioxygenase, domain 1"/>
    <property type="match status" value="1"/>
</dbReference>
<protein>
    <submittedName>
        <fullName evidence="3">Glyoxalase</fullName>
    </submittedName>
</protein>
<dbReference type="Proteomes" id="UP000051295">
    <property type="component" value="Unassembled WGS sequence"/>
</dbReference>
<name>A0A0T5NY61_9RHOB</name>
<dbReference type="InterPro" id="IPR004360">
    <property type="entry name" value="Glyas_Fos-R_dOase_dom"/>
</dbReference>
<evidence type="ECO:0000313" key="4">
    <source>
        <dbReference type="Proteomes" id="UP000051295"/>
    </source>
</evidence>
<dbReference type="AlphaFoldDB" id="A0A0T5NY61"/>
<organism evidence="3 4">
    <name type="scientific">Roseovarius atlanticus</name>
    <dbReference type="NCBI Taxonomy" id="1641875"/>
    <lineage>
        <taxon>Bacteria</taxon>
        <taxon>Pseudomonadati</taxon>
        <taxon>Pseudomonadota</taxon>
        <taxon>Alphaproteobacteria</taxon>
        <taxon>Rhodobacterales</taxon>
        <taxon>Roseobacteraceae</taxon>
        <taxon>Roseovarius</taxon>
    </lineage>
</organism>
<accession>A0A0T5NY61</accession>
<evidence type="ECO:0000259" key="2">
    <source>
        <dbReference type="PROSITE" id="PS51819"/>
    </source>
</evidence>
<gene>
    <name evidence="3" type="ORF">XM53_04745</name>
</gene>
<comment type="caution">
    <text evidence="3">The sequence shown here is derived from an EMBL/GenBank/DDBJ whole genome shotgun (WGS) entry which is preliminary data.</text>
</comment>
<keyword evidence="4" id="KW-1185">Reference proteome</keyword>
<dbReference type="RefSeq" id="WP_057790807.1">
    <property type="nucleotide sequence ID" value="NZ_LAXJ01000003.1"/>
</dbReference>
<feature type="region of interest" description="Disordered" evidence="1">
    <location>
        <begin position="95"/>
        <end position="117"/>
    </location>
</feature>
<sequence length="145" mass="15459">MDFETVRPEVFGASLRGMGLNLLVRDVAREVAFLETVFGMTGHRVSGDFAIMAYGDQLMQLHVDATYGSHPALGLLPESGPRGAGAQIHLFDSDPDEAADKAEAAGGHVLQPPTDKPHGLRETTILCENGYAWVASRPLEDISGG</sequence>
<reference evidence="3 4" key="1">
    <citation type="submission" date="2015-04" db="EMBL/GenBank/DDBJ databases">
        <title>The draft genome sequence of Roseovarius sp.R12b.</title>
        <authorList>
            <person name="Li G."/>
            <person name="Lai Q."/>
            <person name="Shao Z."/>
            <person name="Yan P."/>
        </authorList>
    </citation>
    <scope>NUCLEOTIDE SEQUENCE [LARGE SCALE GENOMIC DNA]</scope>
    <source>
        <strain evidence="3 4">R12B</strain>
    </source>
</reference>
<dbReference type="PATRIC" id="fig|1641875.4.peg.2965"/>
<evidence type="ECO:0000256" key="1">
    <source>
        <dbReference type="SAM" id="MobiDB-lite"/>
    </source>
</evidence>
<dbReference type="Pfam" id="PF00903">
    <property type="entry name" value="Glyoxalase"/>
    <property type="match status" value="1"/>
</dbReference>
<evidence type="ECO:0000313" key="3">
    <source>
        <dbReference type="EMBL" id="KRS13867.1"/>
    </source>
</evidence>
<dbReference type="PROSITE" id="PS51819">
    <property type="entry name" value="VOC"/>
    <property type="match status" value="1"/>
</dbReference>